<feature type="domain" description="Haemolysin activator HlyB C-terminal" evidence="5">
    <location>
        <begin position="176"/>
        <end position="505"/>
    </location>
</feature>
<keyword evidence="3" id="KW-0998">Cell outer membrane</keyword>
<dbReference type="PANTHER" id="PTHR34597:SF6">
    <property type="entry name" value="BLR6126 PROTEIN"/>
    <property type="match status" value="1"/>
</dbReference>
<name>A0ABT5N493_9BURK</name>
<evidence type="ECO:0000313" key="7">
    <source>
        <dbReference type="EMBL" id="MDD0840868.1"/>
    </source>
</evidence>
<dbReference type="InterPro" id="IPR051544">
    <property type="entry name" value="TPS_OM_transporter"/>
</dbReference>
<evidence type="ECO:0000256" key="3">
    <source>
        <dbReference type="ARBA" id="ARBA00023237"/>
    </source>
</evidence>
<accession>A0ABT5N493</accession>
<feature type="chain" id="PRO_5047295042" evidence="4">
    <location>
        <begin position="30"/>
        <end position="543"/>
    </location>
</feature>
<keyword evidence="1" id="KW-1134">Transmembrane beta strand</keyword>
<dbReference type="InterPro" id="IPR005565">
    <property type="entry name" value="Hemolysn_activator_HlyB_C"/>
</dbReference>
<keyword evidence="4" id="KW-0732">Signal</keyword>
<evidence type="ECO:0000256" key="2">
    <source>
        <dbReference type="ARBA" id="ARBA00022692"/>
    </source>
</evidence>
<dbReference type="Pfam" id="PF08479">
    <property type="entry name" value="POTRA_2"/>
    <property type="match status" value="1"/>
</dbReference>
<keyword evidence="8" id="KW-1185">Reference proteome</keyword>
<feature type="domain" description="Polypeptide-transport-associated ShlB-type" evidence="6">
    <location>
        <begin position="35"/>
        <end position="109"/>
    </location>
</feature>
<dbReference type="Pfam" id="PF03865">
    <property type="entry name" value="ShlB"/>
    <property type="match status" value="1"/>
</dbReference>
<dbReference type="Proteomes" id="UP001528673">
    <property type="component" value="Unassembled WGS sequence"/>
</dbReference>
<evidence type="ECO:0000259" key="6">
    <source>
        <dbReference type="Pfam" id="PF08479"/>
    </source>
</evidence>
<dbReference type="PANTHER" id="PTHR34597">
    <property type="entry name" value="SLR1661 PROTEIN"/>
    <property type="match status" value="1"/>
</dbReference>
<evidence type="ECO:0000313" key="8">
    <source>
        <dbReference type="Proteomes" id="UP001528673"/>
    </source>
</evidence>
<keyword evidence="1" id="KW-0472">Membrane</keyword>
<dbReference type="Gene3D" id="3.10.20.310">
    <property type="entry name" value="membrane protein fhac"/>
    <property type="match status" value="1"/>
</dbReference>
<organism evidence="7 8">
    <name type="scientific">Curvibacter cyanobacteriorum</name>
    <dbReference type="NCBI Taxonomy" id="3026422"/>
    <lineage>
        <taxon>Bacteria</taxon>
        <taxon>Pseudomonadati</taxon>
        <taxon>Pseudomonadota</taxon>
        <taxon>Betaproteobacteria</taxon>
        <taxon>Burkholderiales</taxon>
        <taxon>Comamonadaceae</taxon>
        <taxon>Curvibacter</taxon>
    </lineage>
</organism>
<gene>
    <name evidence="7" type="ORF">PSQ40_19995</name>
</gene>
<proteinExistence type="predicted"/>
<dbReference type="EMBL" id="JAQSIP010000013">
    <property type="protein sequence ID" value="MDD0840868.1"/>
    <property type="molecule type" value="Genomic_DNA"/>
</dbReference>
<keyword evidence="2" id="KW-0812">Transmembrane</keyword>
<evidence type="ECO:0000256" key="4">
    <source>
        <dbReference type="SAM" id="SignalP"/>
    </source>
</evidence>
<dbReference type="Gene3D" id="2.40.160.50">
    <property type="entry name" value="membrane protein fhac: a member of the omp85/tpsb transporter family"/>
    <property type="match status" value="1"/>
</dbReference>
<evidence type="ECO:0000256" key="1">
    <source>
        <dbReference type="ARBA" id="ARBA00022452"/>
    </source>
</evidence>
<feature type="signal peptide" evidence="4">
    <location>
        <begin position="1"/>
        <end position="29"/>
    </location>
</feature>
<dbReference type="RefSeq" id="WP_273953652.1">
    <property type="nucleotide sequence ID" value="NZ_JAQSIP010000013.1"/>
</dbReference>
<protein>
    <submittedName>
        <fullName evidence="7">ShlB/FhaC/HecB family hemolysin secretion/activation protein</fullName>
    </submittedName>
</protein>
<evidence type="ECO:0000259" key="5">
    <source>
        <dbReference type="Pfam" id="PF03865"/>
    </source>
</evidence>
<reference evidence="7 8" key="1">
    <citation type="submission" date="2023-02" db="EMBL/GenBank/DDBJ databases">
        <title>Bacterial whole genomic sequence of Curvibacter sp. HBC61.</title>
        <authorList>
            <person name="Le V."/>
            <person name="Ko S.-R."/>
            <person name="Ahn C.-Y."/>
            <person name="Oh H.-M."/>
        </authorList>
    </citation>
    <scope>NUCLEOTIDE SEQUENCE [LARGE SCALE GENOMIC DNA]</scope>
    <source>
        <strain evidence="7 8">HBC61</strain>
    </source>
</reference>
<comment type="caution">
    <text evidence="7">The sequence shown here is derived from an EMBL/GenBank/DDBJ whole genome shotgun (WGS) entry which is preliminary data.</text>
</comment>
<dbReference type="InterPro" id="IPR013686">
    <property type="entry name" value="Polypept-transport_assoc_ShlB"/>
</dbReference>
<sequence>MRTRQQRWSGRLAGAGVALCVGVAGGAGAEALTVDVTGFEVKGQTLLPEAAVAEHLRPFQGPQTLDGLRAAAQALESRYREAGYGSVLVQLPEQVLQPSGPVRLQVVEGRLTEVFVHGNRYHATDNIVASLPSLRKGETPNLIAVDANTVMVNDSPAKSLRVVFQPGQKQGQVDALVRVEDQPPLRWTLSLDNTGRAATGAYRTALAYQNANTLGGDEVLGLRLETSPTRIRDNLTVGTSLRVPLYGQLSALEFSANYSDVKSATSRTPAGDLSFAGRGQAVSVKYQQYLSRVGEGKQQISVGWDWRQFLNDCSLGVFGAAGCGSAAASVGVRPLSLLYNLQSLGRYSAHVQWSANGLPGGRHGAQADFNAVRPGAKARYQVLRAGLSTVSALGEEGTLYWRNALQVTPHGLVPGEQFGLGGAGSVRAYLERELVGDQGFSTSVEWATPLKAVNQSPWWTQAWPTAPTLNAAAFADAGVLSNRLGTRCQADRSTCQLVGVGLGFSLVQQGRWQGRLDLGHALRNAASTQRGHNRLHFSFSYVL</sequence>